<feature type="domain" description="DUF3533" evidence="3">
    <location>
        <begin position="178"/>
        <end position="564"/>
    </location>
</feature>
<keyword evidence="5" id="KW-1185">Reference proteome</keyword>
<evidence type="ECO:0000313" key="4">
    <source>
        <dbReference type="EMBL" id="QBM87683.1"/>
    </source>
</evidence>
<dbReference type="Pfam" id="PF12051">
    <property type="entry name" value="DUF3533"/>
    <property type="match status" value="1"/>
</dbReference>
<evidence type="ECO:0000256" key="1">
    <source>
        <dbReference type="SAM" id="MobiDB-lite"/>
    </source>
</evidence>
<dbReference type="Proteomes" id="UP000292447">
    <property type="component" value="Chromosome II"/>
</dbReference>
<dbReference type="PANTHER" id="PTHR34814:SF1">
    <property type="entry name" value="NITROSOGUANIDINE RESISTANCE PROTEIN SNG1"/>
    <property type="match status" value="1"/>
</dbReference>
<feature type="compositionally biased region" description="Low complexity" evidence="1">
    <location>
        <begin position="1"/>
        <end position="18"/>
    </location>
</feature>
<accession>A0A4V1AE20</accession>
<dbReference type="AlphaFoldDB" id="A0A4V1AE20"/>
<evidence type="ECO:0000256" key="2">
    <source>
        <dbReference type="SAM" id="Phobius"/>
    </source>
</evidence>
<feature type="transmembrane region" description="Helical" evidence="2">
    <location>
        <begin position="523"/>
        <end position="543"/>
    </location>
</feature>
<keyword evidence="2" id="KW-0472">Membrane</keyword>
<keyword evidence="2" id="KW-0812">Transmembrane</keyword>
<keyword evidence="2" id="KW-1133">Transmembrane helix</keyword>
<feature type="region of interest" description="Disordered" evidence="1">
    <location>
        <begin position="593"/>
        <end position="630"/>
    </location>
</feature>
<organism evidence="4 5">
    <name type="scientific">Metschnikowia aff. pulcherrima</name>
    <dbReference type="NCBI Taxonomy" id="2163413"/>
    <lineage>
        <taxon>Eukaryota</taxon>
        <taxon>Fungi</taxon>
        <taxon>Dikarya</taxon>
        <taxon>Ascomycota</taxon>
        <taxon>Saccharomycotina</taxon>
        <taxon>Pichiomycetes</taxon>
        <taxon>Metschnikowiaceae</taxon>
        <taxon>Metschnikowia</taxon>
    </lineage>
</organism>
<gene>
    <name evidence="4" type="primary">MPUL0B08910</name>
    <name evidence="4" type="ORF">METSCH_B08910</name>
</gene>
<feature type="transmembrane region" description="Helical" evidence="2">
    <location>
        <begin position="179"/>
        <end position="198"/>
    </location>
</feature>
<feature type="transmembrane region" description="Helical" evidence="2">
    <location>
        <begin position="396"/>
        <end position="415"/>
    </location>
</feature>
<feature type="transmembrane region" description="Helical" evidence="2">
    <location>
        <begin position="555"/>
        <end position="576"/>
    </location>
</feature>
<feature type="transmembrane region" description="Helical" evidence="2">
    <location>
        <begin position="485"/>
        <end position="511"/>
    </location>
</feature>
<evidence type="ECO:0000313" key="5">
    <source>
        <dbReference type="Proteomes" id="UP000292447"/>
    </source>
</evidence>
<protein>
    <recommendedName>
        <fullName evidence="3">DUF3533 domain-containing protein</fullName>
    </recommendedName>
</protein>
<proteinExistence type="predicted"/>
<dbReference type="GO" id="GO:0016020">
    <property type="term" value="C:membrane"/>
    <property type="evidence" value="ECO:0007669"/>
    <property type="project" value="TreeGrafter"/>
</dbReference>
<feature type="compositionally biased region" description="Polar residues" evidence="1">
    <location>
        <begin position="603"/>
        <end position="613"/>
    </location>
</feature>
<feature type="transmembrane region" description="Helical" evidence="2">
    <location>
        <begin position="427"/>
        <end position="448"/>
    </location>
</feature>
<dbReference type="STRING" id="2163413.A0A4V1AE20"/>
<sequence length="630" mass="69588">MSSSSSSLRSSLDSSQSLGPVPIQLDASNAQPEKPSLLRRLSSATSTFLLLNSEADSASGTHRVRSYSVSKVSLRSGLPDEGLGHEDFFGADNIHRSLTLHTINDEESVNNAELGEFFPETLQGQNVETTDESAPADPVRRRESTVATAIQKVTKKFGFWDDEFTSHRIAIVATLLQNYVFLLTGFTCALCIYWGGYYKRTSRYKNLQFAVMIADDEVNGLTPILGEFASLFFQNPTVKAYGNFDLWNTTRILSLADSHNITLEQEVLRQVHHQHYLAAFYVHANATAQMYEALVSRNSSFSLSTDLLSVIYETGSDYNAMTNSVSSVLQSLCQSFVTAIRTGPWSPFWMKVLDNSQIERVFSEAPSLLTSLPSFQIIDKLPVAEQVVQAPLQVGLIYLCIFTFFQFIFSVPIYMSVAAKIKGLKFVVFRIATAQGAYFVLSLSYVVLNTAFGISFTKTFGYSGFLVIWSIAFLTMSSIGSIIEILVLICIVLKPAMIGVCLLLVAVLNLAPTISPIYLCPSFYRYGYAMPVYNSYHLLQVAYFNSWKGHMGRHFGILIAWSITTNACMPFAMKWVSKKMQEKKVAAAAEAAKNATEKSKAKSNTQPPLTSPASAAIVSGAQKIQSRADE</sequence>
<name>A0A4V1AE20_9ASCO</name>
<dbReference type="PANTHER" id="PTHR34814">
    <property type="entry name" value="NITROSOGUANIDINE RESISTANCE PROTEIN SNG1"/>
    <property type="match status" value="1"/>
</dbReference>
<evidence type="ECO:0000259" key="3">
    <source>
        <dbReference type="Pfam" id="PF12051"/>
    </source>
</evidence>
<reference evidence="5" key="1">
    <citation type="submission" date="2019-03" db="EMBL/GenBank/DDBJ databases">
        <title>Snf2 controls pulcherriminic acid biosynthesis and connects pigmentation and antifungal activity of the yeast Metschnikowia pulcherrima.</title>
        <authorList>
            <person name="Gore-Lloyd D."/>
            <person name="Sumann I."/>
            <person name="Brachmann A.O."/>
            <person name="Schneeberger K."/>
            <person name="Ortiz-Merino R.A."/>
            <person name="Moreno-Beltran M."/>
            <person name="Schlaefli M."/>
            <person name="Kirner P."/>
            <person name="Santos Kron A."/>
            <person name="Wolfe K.H."/>
            <person name="Piel J."/>
            <person name="Ahrens C.H."/>
            <person name="Henk D."/>
            <person name="Freimoser F.M."/>
        </authorList>
    </citation>
    <scope>NUCLEOTIDE SEQUENCE [LARGE SCALE GENOMIC DNA]</scope>
    <source>
        <strain evidence="5">APC 1.2</strain>
    </source>
</reference>
<dbReference type="InterPro" id="IPR053001">
    <property type="entry name" value="MNNG_permease-like"/>
</dbReference>
<feature type="region of interest" description="Disordered" evidence="1">
    <location>
        <begin position="1"/>
        <end position="35"/>
    </location>
</feature>
<feature type="transmembrane region" description="Helical" evidence="2">
    <location>
        <begin position="460"/>
        <end position="479"/>
    </location>
</feature>
<dbReference type="InterPro" id="IPR022703">
    <property type="entry name" value="DUF3533"/>
</dbReference>
<dbReference type="EMBL" id="CP034457">
    <property type="protein sequence ID" value="QBM87683.1"/>
    <property type="molecule type" value="Genomic_DNA"/>
</dbReference>